<keyword evidence="2" id="KW-1185">Reference proteome</keyword>
<organism evidence="1 2">
    <name type="scientific">Rubripirellula amarantea</name>
    <dbReference type="NCBI Taxonomy" id="2527999"/>
    <lineage>
        <taxon>Bacteria</taxon>
        <taxon>Pseudomonadati</taxon>
        <taxon>Planctomycetota</taxon>
        <taxon>Planctomycetia</taxon>
        <taxon>Pirellulales</taxon>
        <taxon>Pirellulaceae</taxon>
        <taxon>Rubripirellula</taxon>
    </lineage>
</organism>
<proteinExistence type="predicted"/>
<reference evidence="1 2" key="1">
    <citation type="submission" date="2019-02" db="EMBL/GenBank/DDBJ databases">
        <title>Deep-cultivation of Planctomycetes and their phenomic and genomic characterization uncovers novel biology.</title>
        <authorList>
            <person name="Wiegand S."/>
            <person name="Jogler M."/>
            <person name="Boedeker C."/>
            <person name="Pinto D."/>
            <person name="Vollmers J."/>
            <person name="Rivas-Marin E."/>
            <person name="Kohn T."/>
            <person name="Peeters S.H."/>
            <person name="Heuer A."/>
            <person name="Rast P."/>
            <person name="Oberbeckmann S."/>
            <person name="Bunk B."/>
            <person name="Jeske O."/>
            <person name="Meyerdierks A."/>
            <person name="Storesund J.E."/>
            <person name="Kallscheuer N."/>
            <person name="Luecker S."/>
            <person name="Lage O.M."/>
            <person name="Pohl T."/>
            <person name="Merkel B.J."/>
            <person name="Hornburger P."/>
            <person name="Mueller R.-W."/>
            <person name="Bruemmer F."/>
            <person name="Labrenz M."/>
            <person name="Spormann A.M."/>
            <person name="Op Den Camp H."/>
            <person name="Overmann J."/>
            <person name="Amann R."/>
            <person name="Jetten M.S.M."/>
            <person name="Mascher T."/>
            <person name="Medema M.H."/>
            <person name="Devos D.P."/>
            <person name="Kaster A.-K."/>
            <person name="Ovreas L."/>
            <person name="Rohde M."/>
            <person name="Galperin M.Y."/>
            <person name="Jogler C."/>
        </authorList>
    </citation>
    <scope>NUCLEOTIDE SEQUENCE [LARGE SCALE GENOMIC DNA]</scope>
    <source>
        <strain evidence="1 2">Pla22</strain>
    </source>
</reference>
<name>A0A5C5WH62_9BACT</name>
<dbReference type="AlphaFoldDB" id="A0A5C5WH62"/>
<dbReference type="Proteomes" id="UP000316598">
    <property type="component" value="Unassembled WGS sequence"/>
</dbReference>
<comment type="caution">
    <text evidence="1">The sequence shown here is derived from an EMBL/GenBank/DDBJ whole genome shotgun (WGS) entry which is preliminary data.</text>
</comment>
<protein>
    <submittedName>
        <fullName evidence="1">Uncharacterized protein</fullName>
    </submittedName>
</protein>
<gene>
    <name evidence="1" type="ORF">Pla22_43240</name>
</gene>
<sequence length="112" mass="12374">MLYTQDSFVDLDSNVQPIELSVELTPSTAQCDLQEIRRCIALVELLNQVSTNSEPECVAARFSISEHRWNNLLNNALLSLDCLEAMVSSGRLADAQKIIPVAIRSLEALSVN</sequence>
<evidence type="ECO:0000313" key="1">
    <source>
        <dbReference type="EMBL" id="TWT49132.1"/>
    </source>
</evidence>
<evidence type="ECO:0000313" key="2">
    <source>
        <dbReference type="Proteomes" id="UP000316598"/>
    </source>
</evidence>
<accession>A0A5C5WH62</accession>
<dbReference type="EMBL" id="SJPI01000003">
    <property type="protein sequence ID" value="TWT49132.1"/>
    <property type="molecule type" value="Genomic_DNA"/>
</dbReference>
<dbReference type="RefSeq" id="WP_146516697.1">
    <property type="nucleotide sequence ID" value="NZ_SJPI01000003.1"/>
</dbReference>